<dbReference type="GO" id="GO:0004615">
    <property type="term" value="F:phosphomannomutase activity"/>
    <property type="evidence" value="ECO:0007669"/>
    <property type="project" value="TreeGrafter"/>
</dbReference>
<dbReference type="Pfam" id="PF02880">
    <property type="entry name" value="PGM_PMM_III"/>
    <property type="match status" value="1"/>
</dbReference>
<evidence type="ECO:0000256" key="1">
    <source>
        <dbReference type="ARBA" id="ARBA00010231"/>
    </source>
</evidence>
<dbReference type="InterPro" id="IPR005844">
    <property type="entry name" value="A-D-PHexomutase_a/b/a-I"/>
</dbReference>
<dbReference type="NCBIfam" id="NF008139">
    <property type="entry name" value="PRK10887.1"/>
    <property type="match status" value="1"/>
</dbReference>
<dbReference type="EC" id="5.4.2.10" evidence="6 8"/>
<keyword evidence="5 6" id="KW-0413">Isomerase</keyword>
<keyword evidence="2 6" id="KW-0597">Phosphoprotein</keyword>
<evidence type="ECO:0000259" key="11">
    <source>
        <dbReference type="Pfam" id="PF02879"/>
    </source>
</evidence>
<dbReference type="GO" id="GO:0006048">
    <property type="term" value="P:UDP-N-acetylglucosamine biosynthetic process"/>
    <property type="evidence" value="ECO:0007669"/>
    <property type="project" value="TreeGrafter"/>
</dbReference>
<proteinExistence type="inferred from homology"/>
<comment type="cofactor">
    <cofactor evidence="6">
        <name>Mg(2+)</name>
        <dbReference type="ChEBI" id="CHEBI:18420"/>
    </cofactor>
    <text evidence="6">Binds 1 Mg(2+) ion per subunit.</text>
</comment>
<dbReference type="HAMAP" id="MF_01554_B">
    <property type="entry name" value="GlmM_B"/>
    <property type="match status" value="1"/>
</dbReference>
<evidence type="ECO:0000256" key="5">
    <source>
        <dbReference type="ARBA" id="ARBA00023235"/>
    </source>
</evidence>
<evidence type="ECO:0000256" key="7">
    <source>
        <dbReference type="RuleBase" id="RU004326"/>
    </source>
</evidence>
<dbReference type="eggNOG" id="COG1109">
    <property type="taxonomic scope" value="Bacteria"/>
</dbReference>
<dbReference type="GO" id="GO:0008966">
    <property type="term" value="F:phosphoglucosamine mutase activity"/>
    <property type="evidence" value="ECO:0007669"/>
    <property type="project" value="UniProtKB-UniRule"/>
</dbReference>
<dbReference type="GO" id="GO:0000287">
    <property type="term" value="F:magnesium ion binding"/>
    <property type="evidence" value="ECO:0007669"/>
    <property type="project" value="UniProtKB-UniRule"/>
</dbReference>
<dbReference type="SUPFAM" id="SSF55957">
    <property type="entry name" value="Phosphoglucomutase, C-terminal domain"/>
    <property type="match status" value="1"/>
</dbReference>
<feature type="active site" description="Phosphoserine intermediate" evidence="6">
    <location>
        <position position="103"/>
    </location>
</feature>
<evidence type="ECO:0000259" key="10">
    <source>
        <dbReference type="Pfam" id="PF02878"/>
    </source>
</evidence>
<evidence type="ECO:0000313" key="14">
    <source>
        <dbReference type="Proteomes" id="UP000002572"/>
    </source>
</evidence>
<gene>
    <name evidence="6" type="primary">glmM</name>
    <name evidence="13" type="ordered locus">Selin_2328</name>
</gene>
<dbReference type="InterPro" id="IPR050060">
    <property type="entry name" value="Phosphoglucosamine_mutase"/>
</dbReference>
<feature type="modified residue" description="Phosphoserine" evidence="6">
    <location>
        <position position="103"/>
    </location>
</feature>
<evidence type="ECO:0000256" key="3">
    <source>
        <dbReference type="ARBA" id="ARBA00022723"/>
    </source>
</evidence>
<dbReference type="Proteomes" id="UP000002572">
    <property type="component" value="Chromosome"/>
</dbReference>
<dbReference type="RefSeq" id="WP_013506918.1">
    <property type="nucleotide sequence ID" value="NC_014836.1"/>
</dbReference>
<dbReference type="Pfam" id="PF02878">
    <property type="entry name" value="PGM_PMM_I"/>
    <property type="match status" value="1"/>
</dbReference>
<dbReference type="FunFam" id="3.40.120.10:FF:000001">
    <property type="entry name" value="Phosphoglucosamine mutase"/>
    <property type="match status" value="1"/>
</dbReference>
<dbReference type="KEGG" id="din:Selin_2328"/>
<dbReference type="InParanoid" id="E6W480"/>
<evidence type="ECO:0000259" key="12">
    <source>
        <dbReference type="Pfam" id="PF02880"/>
    </source>
</evidence>
<feature type="binding site" evidence="6">
    <location>
        <position position="247"/>
    </location>
    <ligand>
        <name>Mg(2+)</name>
        <dbReference type="ChEBI" id="CHEBI:18420"/>
    </ligand>
</feature>
<dbReference type="Gene3D" id="3.40.120.10">
    <property type="entry name" value="Alpha-D-Glucose-1,6-Bisphosphate, subunit A, domain 3"/>
    <property type="match status" value="3"/>
</dbReference>
<dbReference type="OrthoDB" id="9803322at2"/>
<dbReference type="PANTHER" id="PTHR42946:SF1">
    <property type="entry name" value="PHOSPHOGLUCOMUTASE (ALPHA-D-GLUCOSE-1,6-BISPHOSPHATE-DEPENDENT)"/>
    <property type="match status" value="1"/>
</dbReference>
<evidence type="ECO:0000256" key="6">
    <source>
        <dbReference type="HAMAP-Rule" id="MF_01554"/>
    </source>
</evidence>
<dbReference type="EMBL" id="CP002432">
    <property type="protein sequence ID" value="ADU67044.1"/>
    <property type="molecule type" value="Genomic_DNA"/>
</dbReference>
<dbReference type="Pfam" id="PF02879">
    <property type="entry name" value="PGM_PMM_II"/>
    <property type="match status" value="1"/>
</dbReference>
<dbReference type="NCBIfam" id="TIGR01455">
    <property type="entry name" value="glmM"/>
    <property type="match status" value="1"/>
</dbReference>
<dbReference type="InterPro" id="IPR016066">
    <property type="entry name" value="A-D-PHexomutase_CS"/>
</dbReference>
<feature type="domain" description="Alpha-D-phosphohexomutase C-terminal" evidence="9">
    <location>
        <begin position="378"/>
        <end position="444"/>
    </location>
</feature>
<dbReference type="HOGENOM" id="CLU_016950_7_0_0"/>
<evidence type="ECO:0000256" key="2">
    <source>
        <dbReference type="ARBA" id="ARBA00022553"/>
    </source>
</evidence>
<protein>
    <recommendedName>
        <fullName evidence="6 8">Phosphoglucosamine mutase</fullName>
        <ecNumber evidence="6 8">5.4.2.10</ecNumber>
    </recommendedName>
</protein>
<evidence type="ECO:0000259" key="9">
    <source>
        <dbReference type="Pfam" id="PF00408"/>
    </source>
</evidence>
<feature type="domain" description="Alpha-D-phosphohexomutase alpha/beta/alpha" evidence="12">
    <location>
        <begin position="262"/>
        <end position="373"/>
    </location>
</feature>
<feature type="binding site" evidence="6">
    <location>
        <position position="245"/>
    </location>
    <ligand>
        <name>Mg(2+)</name>
        <dbReference type="ChEBI" id="CHEBI:18420"/>
    </ligand>
</feature>
<dbReference type="AlphaFoldDB" id="E6W480"/>
<sequence length="455" mass="49493">MRQFFGTDGVRGEANCYPMTADFVLKLGMAAAHIFKDRDTSKKSQIVIGKDTRRSGYMLESALVAGITSAGMDAIQLGPLPTPGIALMTKTLRASAGIVISASHNPFFDNGIKFFNRDGFKLDDNVEEELERIVLENDVERYTSRRGALGRARRIEGATERYIEYCKGTFPRNMTLDGMKIVVDCANGAAYKVAPEVFSELGAQTIAINTQPNGININEQCGAVHPEGLAQAVISHGAEIGIALDGDADRLIVVDRHGNVIDGDQIIGVAGRFMHQRSLLKGGAVVTTVMSNLGLEHFLAGMNIKLIRTSVGDRYVLDRMRFGGFNLGGEQSGHLVFLDYATTGDGIISALQLMAIMVENGRHIDELAADIPRYPQVLVNRSVSEKIPLENLPASQARIHDIEQALRGSGRVLVRYSGTEPKVRVMLEGDDEQTLKKYADDIAECIVNEIAARGI</sequence>
<keyword evidence="4 6" id="KW-0460">Magnesium</keyword>
<dbReference type="Pfam" id="PF00408">
    <property type="entry name" value="PGM_PMM_IV"/>
    <property type="match status" value="1"/>
</dbReference>
<comment type="function">
    <text evidence="6 8">Catalyzes the conversion of glucosamine-6-phosphate to glucosamine-1-phosphate.</text>
</comment>
<comment type="similarity">
    <text evidence="1 6 7">Belongs to the phosphohexose mutase family.</text>
</comment>
<feature type="binding site" evidence="6">
    <location>
        <position position="249"/>
    </location>
    <ligand>
        <name>Mg(2+)</name>
        <dbReference type="ChEBI" id="CHEBI:18420"/>
    </ligand>
</feature>
<dbReference type="InterPro" id="IPR006352">
    <property type="entry name" value="GlmM_bact"/>
</dbReference>
<comment type="PTM">
    <text evidence="6">Activated by phosphorylation.</text>
</comment>
<dbReference type="InterPro" id="IPR036900">
    <property type="entry name" value="A-D-PHexomutase_C_sf"/>
</dbReference>
<dbReference type="STRING" id="653733.Selin_2328"/>
<feature type="binding site" description="via phosphate group" evidence="6">
    <location>
        <position position="103"/>
    </location>
    <ligand>
        <name>Mg(2+)</name>
        <dbReference type="ChEBI" id="CHEBI:18420"/>
    </ligand>
</feature>
<dbReference type="InterPro" id="IPR005843">
    <property type="entry name" value="A-D-PHexomutase_C"/>
</dbReference>
<evidence type="ECO:0000256" key="8">
    <source>
        <dbReference type="RuleBase" id="RU004327"/>
    </source>
</evidence>
<dbReference type="PANTHER" id="PTHR42946">
    <property type="entry name" value="PHOSPHOHEXOSE MUTASE"/>
    <property type="match status" value="1"/>
</dbReference>
<name>E6W480_DESIS</name>
<reference evidence="13 14" key="1">
    <citation type="submission" date="2010-12" db="EMBL/GenBank/DDBJ databases">
        <title>Complete sequence of Desulfurispirillum indicum S5.</title>
        <authorList>
            <consortium name="US DOE Joint Genome Institute"/>
            <person name="Lucas S."/>
            <person name="Copeland A."/>
            <person name="Lapidus A."/>
            <person name="Cheng J.-F."/>
            <person name="Goodwin L."/>
            <person name="Pitluck S."/>
            <person name="Chertkov O."/>
            <person name="Held B."/>
            <person name="Detter J.C."/>
            <person name="Han C."/>
            <person name="Tapia R."/>
            <person name="Land M."/>
            <person name="Hauser L."/>
            <person name="Kyrpides N."/>
            <person name="Ivanova N."/>
            <person name="Mikhailova N."/>
            <person name="Haggblom M."/>
            <person name="Rauschenbach I."/>
            <person name="Bini E."/>
            <person name="Woyke T."/>
        </authorList>
    </citation>
    <scope>NUCLEOTIDE SEQUENCE [LARGE SCALE GENOMIC DNA]</scope>
    <source>
        <strain evidence="14">ATCC BAA-1389 / DSM 22839 / S5</strain>
    </source>
</reference>
<evidence type="ECO:0000313" key="13">
    <source>
        <dbReference type="EMBL" id="ADU67044.1"/>
    </source>
</evidence>
<dbReference type="GO" id="GO:0005975">
    <property type="term" value="P:carbohydrate metabolic process"/>
    <property type="evidence" value="ECO:0007669"/>
    <property type="project" value="InterPro"/>
</dbReference>
<feature type="domain" description="Alpha-D-phosphohexomutase alpha/beta/alpha" evidence="10">
    <location>
        <begin position="3"/>
        <end position="138"/>
    </location>
</feature>
<dbReference type="FunFam" id="3.40.120.10:FF:000003">
    <property type="entry name" value="Phosphoglucosamine mutase"/>
    <property type="match status" value="1"/>
</dbReference>
<keyword evidence="14" id="KW-1185">Reference proteome</keyword>
<dbReference type="InterPro" id="IPR005841">
    <property type="entry name" value="Alpha-D-phosphohexomutase_SF"/>
</dbReference>
<comment type="catalytic activity">
    <reaction evidence="6 8">
        <text>alpha-D-glucosamine 1-phosphate = D-glucosamine 6-phosphate</text>
        <dbReference type="Rhea" id="RHEA:23424"/>
        <dbReference type="ChEBI" id="CHEBI:58516"/>
        <dbReference type="ChEBI" id="CHEBI:58725"/>
        <dbReference type="EC" id="5.4.2.10"/>
    </reaction>
</comment>
<dbReference type="GO" id="GO:0009252">
    <property type="term" value="P:peptidoglycan biosynthetic process"/>
    <property type="evidence" value="ECO:0007669"/>
    <property type="project" value="TreeGrafter"/>
</dbReference>
<dbReference type="InterPro" id="IPR016055">
    <property type="entry name" value="A-D-PHexomutase_a/b/a-I/II/III"/>
</dbReference>
<dbReference type="Gene3D" id="3.30.310.50">
    <property type="entry name" value="Alpha-D-phosphohexomutase, C-terminal domain"/>
    <property type="match status" value="1"/>
</dbReference>
<dbReference type="SUPFAM" id="SSF53738">
    <property type="entry name" value="Phosphoglucomutase, first 3 domains"/>
    <property type="match status" value="3"/>
</dbReference>
<feature type="domain" description="Alpha-D-phosphohexomutase alpha/beta/alpha" evidence="11">
    <location>
        <begin position="161"/>
        <end position="258"/>
    </location>
</feature>
<dbReference type="InterPro" id="IPR005846">
    <property type="entry name" value="A-D-PHexomutase_a/b/a-III"/>
</dbReference>
<dbReference type="InterPro" id="IPR005845">
    <property type="entry name" value="A-D-PHexomutase_a/b/a-II"/>
</dbReference>
<organism evidence="13 14">
    <name type="scientific">Desulfurispirillum indicum (strain ATCC BAA-1389 / DSM 22839 / S5)</name>
    <dbReference type="NCBI Taxonomy" id="653733"/>
    <lineage>
        <taxon>Bacteria</taxon>
        <taxon>Pseudomonadati</taxon>
        <taxon>Chrysiogenota</taxon>
        <taxon>Chrysiogenia</taxon>
        <taxon>Chrysiogenales</taxon>
        <taxon>Chrysiogenaceae</taxon>
        <taxon>Desulfurispirillum</taxon>
    </lineage>
</organism>
<keyword evidence="3 6" id="KW-0479">Metal-binding</keyword>
<evidence type="ECO:0000256" key="4">
    <source>
        <dbReference type="ARBA" id="ARBA00022842"/>
    </source>
</evidence>
<dbReference type="CDD" id="cd05802">
    <property type="entry name" value="GlmM"/>
    <property type="match status" value="1"/>
</dbReference>
<dbReference type="PRINTS" id="PR00509">
    <property type="entry name" value="PGMPMM"/>
</dbReference>
<dbReference type="GO" id="GO:0005829">
    <property type="term" value="C:cytosol"/>
    <property type="evidence" value="ECO:0007669"/>
    <property type="project" value="TreeGrafter"/>
</dbReference>
<dbReference type="PROSITE" id="PS00710">
    <property type="entry name" value="PGM_PMM"/>
    <property type="match status" value="1"/>
</dbReference>
<accession>E6W480</accession>
<dbReference type="FunCoup" id="E6W480">
    <property type="interactions" value="403"/>
</dbReference>